<evidence type="ECO:0000256" key="7">
    <source>
        <dbReference type="ARBA" id="ARBA00023295"/>
    </source>
</evidence>
<dbReference type="Gene3D" id="3.20.20.80">
    <property type="entry name" value="Glycosidases"/>
    <property type="match status" value="1"/>
</dbReference>
<dbReference type="Pfam" id="PF00232">
    <property type="entry name" value="Glyco_hydro_1"/>
    <property type="match status" value="1"/>
</dbReference>
<dbReference type="GO" id="GO:0030245">
    <property type="term" value="P:cellulose catabolic process"/>
    <property type="evidence" value="ECO:0007669"/>
    <property type="project" value="UniProtKB-KW"/>
</dbReference>
<evidence type="ECO:0000313" key="13">
    <source>
        <dbReference type="Proteomes" id="UP000198356"/>
    </source>
</evidence>
<dbReference type="NCBIfam" id="TIGR03356">
    <property type="entry name" value="BGL"/>
    <property type="match status" value="1"/>
</dbReference>
<comment type="catalytic activity">
    <reaction evidence="1 11">
        <text>Hydrolysis of terminal, non-reducing beta-D-glucosyl residues with release of beta-D-glucose.</text>
        <dbReference type="EC" id="3.2.1.21"/>
    </reaction>
</comment>
<evidence type="ECO:0000256" key="4">
    <source>
        <dbReference type="ARBA" id="ARBA00022801"/>
    </source>
</evidence>
<dbReference type="InterPro" id="IPR001360">
    <property type="entry name" value="Glyco_hydro_1"/>
</dbReference>
<gene>
    <name evidence="12" type="ORF">SAMN05421770_11415</name>
</gene>
<dbReference type="AlphaFoldDB" id="A0A239MJ47"/>
<evidence type="ECO:0000256" key="3">
    <source>
        <dbReference type="ARBA" id="ARBA00012744"/>
    </source>
</evidence>
<keyword evidence="6" id="KW-0119">Carbohydrate metabolism</keyword>
<evidence type="ECO:0000313" key="12">
    <source>
        <dbReference type="EMBL" id="SNT42681.1"/>
    </source>
</evidence>
<proteinExistence type="inferred from homology"/>
<dbReference type="GO" id="GO:0005829">
    <property type="term" value="C:cytosol"/>
    <property type="evidence" value="ECO:0007669"/>
    <property type="project" value="TreeGrafter"/>
</dbReference>
<feature type="binding site" evidence="10">
    <location>
        <position position="168"/>
    </location>
    <ligand>
        <name>substrate</name>
    </ligand>
</feature>
<feature type="active site" description="Proton donor" evidence="9">
    <location>
        <position position="169"/>
    </location>
</feature>
<keyword evidence="4 11" id="KW-0378">Hydrolase</keyword>
<dbReference type="PROSITE" id="PS00653">
    <property type="entry name" value="GLYCOSYL_HYDROL_F1_2"/>
    <property type="match status" value="1"/>
</dbReference>
<evidence type="ECO:0000256" key="8">
    <source>
        <dbReference type="ARBA" id="ARBA00023326"/>
    </source>
</evidence>
<dbReference type="PANTHER" id="PTHR10353">
    <property type="entry name" value="GLYCOSYL HYDROLASE"/>
    <property type="match status" value="1"/>
</dbReference>
<sequence length="452" mass="50009">MGRRSEGFPDRFLWGSATASYQVEGSVNDAGRGPSIWDTFSHTPGKVANHDTGDVADDFFRRYRDDVQLMNGLGIQAFRFSVAWPRVFPTGGGMPNPQGLDFYLRLVEELHAHGIEPFCTLYHWDMPQALQDRGGWESRDTAYRLAEYAGYVAGKLSAVGVKHFFTMNEIRTFVELGYGNGTHAPGLKVGRKRLAQLNHHALLGHGLSVQSIRAHAVGDVQVGVAENPIAPVPVTPSGDDIAAARTAMREENASYLTAILEGVYTDRYLAGLGVDAPHFTAEEMRIISTPLDVLGLNFYTSTYVRASHSPASYETLALPADFPHMASSWLTVSPECVHWGPRLVHECWRPKAIYITENGCSADDGLNANGECLDTGRIMYLRNCLSQLEHALAHGAPVQGYFVWSLLDNFEWADGYGKRFGIVHVDFKTQKRTPKLSARFYQKVIEGNGKNL</sequence>
<dbReference type="InterPro" id="IPR033132">
    <property type="entry name" value="GH_1_N_CS"/>
</dbReference>
<dbReference type="EMBL" id="FZOU01000014">
    <property type="protein sequence ID" value="SNT42681.1"/>
    <property type="molecule type" value="Genomic_DNA"/>
</dbReference>
<feature type="binding site" evidence="10">
    <location>
        <position position="22"/>
    </location>
    <ligand>
        <name>substrate</name>
    </ligand>
</feature>
<reference evidence="12 13" key="1">
    <citation type="submission" date="2017-06" db="EMBL/GenBank/DDBJ databases">
        <authorList>
            <person name="Kim H.J."/>
            <person name="Triplett B.A."/>
        </authorList>
    </citation>
    <scope>NUCLEOTIDE SEQUENCE [LARGE SCALE GENOMIC DNA]</scope>
    <source>
        <strain evidence="12 13">DSM 18704</strain>
    </source>
</reference>
<feature type="binding site" evidence="10">
    <location>
        <position position="299"/>
    </location>
    <ligand>
        <name>substrate</name>
    </ligand>
</feature>
<organism evidence="12 13">
    <name type="scientific">Granulicella rosea</name>
    <dbReference type="NCBI Taxonomy" id="474952"/>
    <lineage>
        <taxon>Bacteria</taxon>
        <taxon>Pseudomonadati</taxon>
        <taxon>Acidobacteriota</taxon>
        <taxon>Terriglobia</taxon>
        <taxon>Terriglobales</taxon>
        <taxon>Acidobacteriaceae</taxon>
        <taxon>Granulicella</taxon>
    </lineage>
</organism>
<evidence type="ECO:0000256" key="5">
    <source>
        <dbReference type="ARBA" id="ARBA00023001"/>
    </source>
</evidence>
<accession>A0A239MJ47</accession>
<evidence type="ECO:0000256" key="1">
    <source>
        <dbReference type="ARBA" id="ARBA00000448"/>
    </source>
</evidence>
<dbReference type="PANTHER" id="PTHR10353:SF36">
    <property type="entry name" value="LP05116P"/>
    <property type="match status" value="1"/>
</dbReference>
<name>A0A239MJ47_9BACT</name>
<evidence type="ECO:0000256" key="9">
    <source>
        <dbReference type="PIRSR" id="PIRSR617736-1"/>
    </source>
</evidence>
<feature type="binding site" evidence="10">
    <location>
        <position position="404"/>
    </location>
    <ligand>
        <name>substrate</name>
    </ligand>
</feature>
<dbReference type="Proteomes" id="UP000198356">
    <property type="component" value="Unassembled WGS sequence"/>
</dbReference>
<evidence type="ECO:0000256" key="6">
    <source>
        <dbReference type="ARBA" id="ARBA00023277"/>
    </source>
</evidence>
<keyword evidence="7 11" id="KW-0326">Glycosidase</keyword>
<dbReference type="EC" id="3.2.1.21" evidence="3 11"/>
<feature type="active site" description="Nucleophile" evidence="9">
    <location>
        <position position="357"/>
    </location>
</feature>
<dbReference type="InterPro" id="IPR017736">
    <property type="entry name" value="Glyco_hydro_1_beta-glucosidase"/>
</dbReference>
<protein>
    <recommendedName>
        <fullName evidence="3 11">Beta-glucosidase</fullName>
        <ecNumber evidence="3 11">3.2.1.21</ecNumber>
    </recommendedName>
</protein>
<dbReference type="FunFam" id="3.20.20.80:FF:000004">
    <property type="entry name" value="Beta-glucosidase 6-phospho-beta-glucosidase"/>
    <property type="match status" value="1"/>
</dbReference>
<feature type="binding site" evidence="10">
    <location>
        <begin position="411"/>
        <end position="412"/>
    </location>
    <ligand>
        <name>substrate</name>
    </ligand>
</feature>
<keyword evidence="13" id="KW-1185">Reference proteome</keyword>
<dbReference type="InterPro" id="IPR017853">
    <property type="entry name" value="GH"/>
</dbReference>
<dbReference type="PRINTS" id="PR00131">
    <property type="entry name" value="GLHYDRLASE1"/>
</dbReference>
<keyword evidence="8" id="KW-0624">Polysaccharide degradation</keyword>
<keyword evidence="5" id="KW-0136">Cellulose degradation</keyword>
<comment type="similarity">
    <text evidence="2 11">Belongs to the glycosyl hydrolase 1 family.</text>
</comment>
<dbReference type="SUPFAM" id="SSF51445">
    <property type="entry name" value="(Trans)glycosidases"/>
    <property type="match status" value="1"/>
</dbReference>
<evidence type="ECO:0000256" key="2">
    <source>
        <dbReference type="ARBA" id="ARBA00010838"/>
    </source>
</evidence>
<dbReference type="GO" id="GO:0008422">
    <property type="term" value="F:beta-glucosidase activity"/>
    <property type="evidence" value="ECO:0007669"/>
    <property type="project" value="UniProtKB-EC"/>
</dbReference>
<evidence type="ECO:0000256" key="10">
    <source>
        <dbReference type="PIRSR" id="PIRSR617736-2"/>
    </source>
</evidence>
<evidence type="ECO:0000256" key="11">
    <source>
        <dbReference type="RuleBase" id="RU361175"/>
    </source>
</evidence>
<feature type="binding site" evidence="10">
    <location>
        <position position="123"/>
    </location>
    <ligand>
        <name>substrate</name>
    </ligand>
</feature>